<dbReference type="InterPro" id="IPR016024">
    <property type="entry name" value="ARM-type_fold"/>
</dbReference>
<dbReference type="Bgee" id="ENSOANG00000040321">
    <property type="expression patterns" value="Expressed in testis and 6 other cell types or tissues"/>
</dbReference>
<dbReference type="Gene3D" id="1.25.10.10">
    <property type="entry name" value="Leucine-rich Repeat Variant"/>
    <property type="match status" value="1"/>
</dbReference>
<accession>A0A6I8PKQ1</accession>
<reference evidence="2" key="3">
    <citation type="submission" date="2025-09" db="UniProtKB">
        <authorList>
            <consortium name="Ensembl"/>
        </authorList>
    </citation>
    <scope>IDENTIFICATION</scope>
    <source>
        <strain evidence="2">Glennie</strain>
    </source>
</reference>
<evidence type="ECO:0000313" key="3">
    <source>
        <dbReference type="Proteomes" id="UP000002279"/>
    </source>
</evidence>
<dbReference type="PANTHER" id="PTHR15599:SF1">
    <property type="entry name" value="RADIAL SPOKE HEAD 14 HOMOLOG"/>
    <property type="match status" value="1"/>
</dbReference>
<dbReference type="SUPFAM" id="SSF48371">
    <property type="entry name" value="ARM repeat"/>
    <property type="match status" value="1"/>
</dbReference>
<dbReference type="InterPro" id="IPR042856">
    <property type="entry name" value="RSP14"/>
</dbReference>
<dbReference type="PROSITE" id="PS50176">
    <property type="entry name" value="ARM_REPEAT"/>
    <property type="match status" value="1"/>
</dbReference>
<dbReference type="InterPro" id="IPR000225">
    <property type="entry name" value="Armadillo"/>
</dbReference>
<evidence type="ECO:0000256" key="1">
    <source>
        <dbReference type="PROSITE-ProRule" id="PRU00259"/>
    </source>
</evidence>
<sequence length="349" mass="39431">RWDNPITLFLPRESPYPNLMEELQSPELITRQRALMALCDLVHDPEYVYRAINMGKIYGSLKNLLLDMDSTVRHKTTEVLFIMSNYNKNTNRYPIIRVASVHTHRLVIFVQLQIISTQLHAENYCCNSLETMDPFFATLLLQACCLFPSGAEGIVENRLIPALVKKLRMEMEEIQELILETLYSCLQVNAFEALESGAVLILRDVLYSNSETIRSRAARAMMAISVPLEGKKQVCNNNVIPVLVHLLKDQNAEVQANAAGALMNATVTTEGKYAALTAGAIFHLLELVNKNSSKVRLNSIKALTMLAEAPEGRKKLLEQLKTLQEREMDPNEAVRRAARIAVKVIQWRP</sequence>
<keyword evidence="3" id="KW-1185">Reference proteome</keyword>
<evidence type="ECO:0000313" key="2">
    <source>
        <dbReference type="Ensembl" id="ENSOANP00000053139.1"/>
    </source>
</evidence>
<dbReference type="Pfam" id="PF00514">
    <property type="entry name" value="Arm"/>
    <property type="match status" value="1"/>
</dbReference>
<dbReference type="Proteomes" id="UP000002279">
    <property type="component" value="Chromosome 2"/>
</dbReference>
<dbReference type="SMART" id="SM00185">
    <property type="entry name" value="ARM"/>
    <property type="match status" value="3"/>
</dbReference>
<dbReference type="GeneTree" id="ENSGT00500000044989"/>
<dbReference type="Ensembl" id="ENSOANT00000066380.1">
    <property type="protein sequence ID" value="ENSOANP00000053139.1"/>
    <property type="gene ID" value="ENSOANG00000040321.1"/>
</dbReference>
<dbReference type="AlphaFoldDB" id="A0A6I8PKQ1"/>
<organism evidence="2 3">
    <name type="scientific">Ornithorhynchus anatinus</name>
    <name type="common">Duckbill platypus</name>
    <dbReference type="NCBI Taxonomy" id="9258"/>
    <lineage>
        <taxon>Eukaryota</taxon>
        <taxon>Metazoa</taxon>
        <taxon>Chordata</taxon>
        <taxon>Craniata</taxon>
        <taxon>Vertebrata</taxon>
        <taxon>Euteleostomi</taxon>
        <taxon>Mammalia</taxon>
        <taxon>Monotremata</taxon>
        <taxon>Ornithorhynchidae</taxon>
        <taxon>Ornithorhynchus</taxon>
    </lineage>
</organism>
<dbReference type="FunCoup" id="A0A6I8PKQ1">
    <property type="interactions" value="36"/>
</dbReference>
<dbReference type="PANTHER" id="PTHR15599">
    <property type="entry name" value="RTDR1"/>
    <property type="match status" value="1"/>
</dbReference>
<name>A0A6I8PKQ1_ORNAN</name>
<proteinExistence type="predicted"/>
<dbReference type="GO" id="GO:0001534">
    <property type="term" value="C:radial spoke"/>
    <property type="evidence" value="ECO:0007669"/>
    <property type="project" value="Ensembl"/>
</dbReference>
<dbReference type="InterPro" id="IPR011989">
    <property type="entry name" value="ARM-like"/>
</dbReference>
<protein>
    <recommendedName>
        <fullName evidence="4">Radial spoke head 14 homolog</fullName>
    </recommendedName>
</protein>
<dbReference type="OMA" id="VWQHDVI"/>
<reference evidence="2" key="2">
    <citation type="submission" date="2025-08" db="UniProtKB">
        <authorList>
            <consortium name="Ensembl"/>
        </authorList>
    </citation>
    <scope>IDENTIFICATION</scope>
    <source>
        <strain evidence="2">Glennie</strain>
    </source>
</reference>
<dbReference type="InParanoid" id="A0A6I8PKQ1"/>
<evidence type="ECO:0008006" key="4">
    <source>
        <dbReference type="Google" id="ProtNLM"/>
    </source>
</evidence>
<feature type="repeat" description="ARM" evidence="1">
    <location>
        <begin position="238"/>
        <end position="280"/>
    </location>
</feature>
<reference evidence="2 3" key="1">
    <citation type="journal article" date="2008" name="Nature">
        <title>Genome analysis of the platypus reveals unique signatures of evolution.</title>
        <authorList>
            <person name="Warren W.C."/>
            <person name="Hillier L.W."/>
            <person name="Marshall Graves J.A."/>
            <person name="Birney E."/>
            <person name="Ponting C.P."/>
            <person name="Grutzner F."/>
            <person name="Belov K."/>
            <person name="Miller W."/>
            <person name="Clarke L."/>
            <person name="Chinwalla A.T."/>
            <person name="Yang S.P."/>
            <person name="Heger A."/>
            <person name="Locke D.P."/>
            <person name="Miethke P."/>
            <person name="Waters P.D."/>
            <person name="Veyrunes F."/>
            <person name="Fulton L."/>
            <person name="Fulton B."/>
            <person name="Graves T."/>
            <person name="Wallis J."/>
            <person name="Puente X.S."/>
            <person name="Lopez-Otin C."/>
            <person name="Ordonez G.R."/>
            <person name="Eichler E.E."/>
            <person name="Chen L."/>
            <person name="Cheng Z."/>
            <person name="Deakin J.E."/>
            <person name="Alsop A."/>
            <person name="Thompson K."/>
            <person name="Kirby P."/>
            <person name="Papenfuss A.T."/>
            <person name="Wakefield M.J."/>
            <person name="Olender T."/>
            <person name="Lancet D."/>
            <person name="Huttley G.A."/>
            <person name="Smit A.F."/>
            <person name="Pask A."/>
            <person name="Temple-Smith P."/>
            <person name="Batzer M.A."/>
            <person name="Walker J.A."/>
            <person name="Konkel M.K."/>
            <person name="Harris R.S."/>
            <person name="Whittington C.M."/>
            <person name="Wong E.S."/>
            <person name="Gemmell N.J."/>
            <person name="Buschiazzo E."/>
            <person name="Vargas Jentzsch I.M."/>
            <person name="Merkel A."/>
            <person name="Schmitz J."/>
            <person name="Zemann A."/>
            <person name="Churakov G."/>
            <person name="Kriegs J.O."/>
            <person name="Brosius J."/>
            <person name="Murchison E.P."/>
            <person name="Sachidanandam R."/>
            <person name="Smith C."/>
            <person name="Hannon G.J."/>
            <person name="Tsend-Ayush E."/>
            <person name="McMillan D."/>
            <person name="Attenborough R."/>
            <person name="Rens W."/>
            <person name="Ferguson-Smith M."/>
            <person name="Lefevre C.M."/>
            <person name="Sharp J.A."/>
            <person name="Nicholas K.R."/>
            <person name="Ray D.A."/>
            <person name="Kube M."/>
            <person name="Reinhardt R."/>
            <person name="Pringle T.H."/>
            <person name="Taylor J."/>
            <person name="Jones R.C."/>
            <person name="Nixon B."/>
            <person name="Dacheux J.L."/>
            <person name="Niwa H."/>
            <person name="Sekita Y."/>
            <person name="Huang X."/>
            <person name="Stark A."/>
            <person name="Kheradpour P."/>
            <person name="Kellis M."/>
            <person name="Flicek P."/>
            <person name="Chen Y."/>
            <person name="Webber C."/>
            <person name="Hardison R."/>
            <person name="Nelson J."/>
            <person name="Hallsworth-Pepin K."/>
            <person name="Delehaunty K."/>
            <person name="Markovic C."/>
            <person name="Minx P."/>
            <person name="Feng Y."/>
            <person name="Kremitzki C."/>
            <person name="Mitreva M."/>
            <person name="Glasscock J."/>
            <person name="Wylie T."/>
            <person name="Wohldmann P."/>
            <person name="Thiru P."/>
            <person name="Nhan M.N."/>
            <person name="Pohl C.S."/>
            <person name="Smith S.M."/>
            <person name="Hou S."/>
            <person name="Nefedov M."/>
            <person name="de Jong P.J."/>
            <person name="Renfree M.B."/>
            <person name="Mardis E.R."/>
            <person name="Wilson R.K."/>
        </authorList>
    </citation>
    <scope>NUCLEOTIDE SEQUENCE [LARGE SCALE GENOMIC DNA]</scope>
    <source>
        <strain evidence="2 3">Glennie</strain>
    </source>
</reference>